<feature type="region of interest" description="Disordered" evidence="1">
    <location>
        <begin position="97"/>
        <end position="117"/>
    </location>
</feature>
<evidence type="ECO:0000256" key="1">
    <source>
        <dbReference type="SAM" id="MobiDB-lite"/>
    </source>
</evidence>
<dbReference type="Proteomes" id="UP000594638">
    <property type="component" value="Unassembled WGS sequence"/>
</dbReference>
<protein>
    <submittedName>
        <fullName evidence="2">Uncharacterized protein</fullName>
    </submittedName>
</protein>
<dbReference type="EMBL" id="CACTIH010001841">
    <property type="protein sequence ID" value="CAA2965398.1"/>
    <property type="molecule type" value="Genomic_DNA"/>
</dbReference>
<proteinExistence type="predicted"/>
<feature type="region of interest" description="Disordered" evidence="1">
    <location>
        <begin position="1"/>
        <end position="73"/>
    </location>
</feature>
<evidence type="ECO:0000313" key="3">
    <source>
        <dbReference type="Proteomes" id="UP000594638"/>
    </source>
</evidence>
<dbReference type="AlphaFoldDB" id="A0A8S0QDS9"/>
<gene>
    <name evidence="2" type="ORF">OLEA9_A001282</name>
</gene>
<accession>A0A8S0QDS9</accession>
<name>A0A8S0QDS9_OLEEU</name>
<comment type="caution">
    <text evidence="2">The sequence shown here is derived from an EMBL/GenBank/DDBJ whole genome shotgun (WGS) entry which is preliminary data.</text>
</comment>
<evidence type="ECO:0000313" key="2">
    <source>
        <dbReference type="EMBL" id="CAA2965398.1"/>
    </source>
</evidence>
<sequence length="151" mass="16148">MGRKKAIKFGPNKPVGSSGKRITPIPVHPTSPGILKDFEEANANSPSSRTLGEEDTDDATSIGASQAEELKQTETTAPWINLFEDNRAAIVNTKLVSGDKKGQSAGKISKQADFGKGNSQQICDQQLGQHSQQVDGPFIEVINWKKGTSKG</sequence>
<keyword evidence="3" id="KW-1185">Reference proteome</keyword>
<dbReference type="Gramene" id="OE9A001282T1">
    <property type="protein sequence ID" value="OE9A001282C1"/>
    <property type="gene ID" value="OE9A001282"/>
</dbReference>
<reference evidence="2 3" key="1">
    <citation type="submission" date="2019-12" db="EMBL/GenBank/DDBJ databases">
        <authorList>
            <person name="Alioto T."/>
            <person name="Alioto T."/>
            <person name="Gomez Garrido J."/>
        </authorList>
    </citation>
    <scope>NUCLEOTIDE SEQUENCE [LARGE SCALE GENOMIC DNA]</scope>
</reference>
<organism evidence="2 3">
    <name type="scientific">Olea europaea subsp. europaea</name>
    <dbReference type="NCBI Taxonomy" id="158383"/>
    <lineage>
        <taxon>Eukaryota</taxon>
        <taxon>Viridiplantae</taxon>
        <taxon>Streptophyta</taxon>
        <taxon>Embryophyta</taxon>
        <taxon>Tracheophyta</taxon>
        <taxon>Spermatophyta</taxon>
        <taxon>Magnoliopsida</taxon>
        <taxon>eudicotyledons</taxon>
        <taxon>Gunneridae</taxon>
        <taxon>Pentapetalae</taxon>
        <taxon>asterids</taxon>
        <taxon>lamiids</taxon>
        <taxon>Lamiales</taxon>
        <taxon>Oleaceae</taxon>
        <taxon>Oleeae</taxon>
        <taxon>Olea</taxon>
    </lineage>
</organism>